<evidence type="ECO:0000256" key="3">
    <source>
        <dbReference type="ARBA" id="ARBA00023242"/>
    </source>
</evidence>
<feature type="domain" description="H15" evidence="5">
    <location>
        <begin position="23"/>
        <end position="93"/>
    </location>
</feature>
<dbReference type="InterPro" id="IPR036388">
    <property type="entry name" value="WH-like_DNA-bd_sf"/>
</dbReference>
<proteinExistence type="predicted"/>
<keyword evidence="3" id="KW-0539">Nucleus</keyword>
<evidence type="ECO:0000256" key="2">
    <source>
        <dbReference type="ARBA" id="ARBA00023125"/>
    </source>
</evidence>
<dbReference type="GO" id="GO:0030261">
    <property type="term" value="P:chromosome condensation"/>
    <property type="evidence" value="ECO:0007669"/>
    <property type="project" value="TreeGrafter"/>
</dbReference>
<keyword evidence="2" id="KW-0238">DNA-binding</keyword>
<evidence type="ECO:0000313" key="7">
    <source>
        <dbReference type="Proteomes" id="UP001159364"/>
    </source>
</evidence>
<feature type="region of interest" description="Disordered" evidence="4">
    <location>
        <begin position="147"/>
        <end position="182"/>
    </location>
</feature>
<evidence type="ECO:0000256" key="4">
    <source>
        <dbReference type="SAM" id="MobiDB-lite"/>
    </source>
</evidence>
<keyword evidence="7" id="KW-1185">Reference proteome</keyword>
<gene>
    <name evidence="6" type="ORF">K2173_025458</name>
</gene>
<reference evidence="6 7" key="1">
    <citation type="submission" date="2021-09" db="EMBL/GenBank/DDBJ databases">
        <title>Genomic insights and catalytic innovation underlie evolution of tropane alkaloids biosynthesis.</title>
        <authorList>
            <person name="Wang Y.-J."/>
            <person name="Tian T."/>
            <person name="Huang J.-P."/>
            <person name="Huang S.-X."/>
        </authorList>
    </citation>
    <scope>NUCLEOTIDE SEQUENCE [LARGE SCALE GENOMIC DNA]</scope>
    <source>
        <strain evidence="6">KIB-2018</strain>
        <tissue evidence="6">Leaf</tissue>
    </source>
</reference>
<organism evidence="6 7">
    <name type="scientific">Erythroxylum novogranatense</name>
    <dbReference type="NCBI Taxonomy" id="1862640"/>
    <lineage>
        <taxon>Eukaryota</taxon>
        <taxon>Viridiplantae</taxon>
        <taxon>Streptophyta</taxon>
        <taxon>Embryophyta</taxon>
        <taxon>Tracheophyta</taxon>
        <taxon>Spermatophyta</taxon>
        <taxon>Magnoliopsida</taxon>
        <taxon>eudicotyledons</taxon>
        <taxon>Gunneridae</taxon>
        <taxon>Pentapetalae</taxon>
        <taxon>rosids</taxon>
        <taxon>fabids</taxon>
        <taxon>Malpighiales</taxon>
        <taxon>Erythroxylaceae</taxon>
        <taxon>Erythroxylum</taxon>
    </lineage>
</organism>
<dbReference type="GO" id="GO:0045910">
    <property type="term" value="P:negative regulation of DNA recombination"/>
    <property type="evidence" value="ECO:0007669"/>
    <property type="project" value="TreeGrafter"/>
</dbReference>
<evidence type="ECO:0000256" key="1">
    <source>
        <dbReference type="ARBA" id="ARBA00004123"/>
    </source>
</evidence>
<evidence type="ECO:0000313" key="6">
    <source>
        <dbReference type="EMBL" id="KAJ8749414.1"/>
    </source>
</evidence>
<dbReference type="PANTHER" id="PTHR11467">
    <property type="entry name" value="HISTONE H1"/>
    <property type="match status" value="1"/>
</dbReference>
<comment type="caution">
    <text evidence="6">The sequence shown here is derived from an EMBL/GenBank/DDBJ whole genome shotgun (WGS) entry which is preliminary data.</text>
</comment>
<dbReference type="InterPro" id="IPR036390">
    <property type="entry name" value="WH_DNA-bd_sf"/>
</dbReference>
<dbReference type="GO" id="GO:0005634">
    <property type="term" value="C:nucleus"/>
    <property type="evidence" value="ECO:0007669"/>
    <property type="project" value="UniProtKB-SubCell"/>
</dbReference>
<dbReference type="SMART" id="SM00526">
    <property type="entry name" value="H15"/>
    <property type="match status" value="1"/>
</dbReference>
<protein>
    <recommendedName>
        <fullName evidence="5">H15 domain-containing protein</fullName>
    </recommendedName>
</protein>
<evidence type="ECO:0000259" key="5">
    <source>
        <dbReference type="PROSITE" id="PS51504"/>
    </source>
</evidence>
<dbReference type="AlphaFoldDB" id="A0AAV8SBI9"/>
<dbReference type="GO" id="GO:0003690">
    <property type="term" value="F:double-stranded DNA binding"/>
    <property type="evidence" value="ECO:0007669"/>
    <property type="project" value="TreeGrafter"/>
</dbReference>
<dbReference type="GO" id="GO:0031492">
    <property type="term" value="F:nucleosomal DNA binding"/>
    <property type="evidence" value="ECO:0007669"/>
    <property type="project" value="TreeGrafter"/>
</dbReference>
<dbReference type="CDD" id="cd00073">
    <property type="entry name" value="H15"/>
    <property type="match status" value="1"/>
</dbReference>
<comment type="subcellular location">
    <subcellularLocation>
        <location evidence="1">Nucleus</location>
    </subcellularLocation>
</comment>
<feature type="compositionally biased region" description="Polar residues" evidence="4">
    <location>
        <begin position="158"/>
        <end position="175"/>
    </location>
</feature>
<dbReference type="Proteomes" id="UP001159364">
    <property type="component" value="Linkage Group LG12"/>
</dbReference>
<accession>A0AAV8SBI9</accession>
<dbReference type="Pfam" id="PF00538">
    <property type="entry name" value="Linker_histone"/>
    <property type="match status" value="1"/>
</dbReference>
<dbReference type="EMBL" id="JAIWQS010000012">
    <property type="protein sequence ID" value="KAJ8749414.1"/>
    <property type="molecule type" value="Genomic_DNA"/>
</dbReference>
<dbReference type="PANTHER" id="PTHR11467:SF130">
    <property type="entry name" value="HISTONE H1-LIKE ISOFORM X1"/>
    <property type="match status" value="1"/>
</dbReference>
<dbReference type="PROSITE" id="PS51504">
    <property type="entry name" value="H15"/>
    <property type="match status" value="1"/>
</dbReference>
<dbReference type="GO" id="GO:0006334">
    <property type="term" value="P:nucleosome assembly"/>
    <property type="evidence" value="ECO:0007669"/>
    <property type="project" value="InterPro"/>
</dbReference>
<dbReference type="Gene3D" id="1.10.10.10">
    <property type="entry name" value="Winged helix-like DNA-binding domain superfamily/Winged helix DNA-binding domain"/>
    <property type="match status" value="1"/>
</dbReference>
<name>A0AAV8SBI9_9ROSI</name>
<dbReference type="InterPro" id="IPR005818">
    <property type="entry name" value="Histone_H1/H5_H15"/>
</dbReference>
<dbReference type="GO" id="GO:0000786">
    <property type="term" value="C:nucleosome"/>
    <property type="evidence" value="ECO:0007669"/>
    <property type="project" value="InterPro"/>
</dbReference>
<dbReference type="SUPFAM" id="SSF46785">
    <property type="entry name" value="Winged helix' DNA-binding domain"/>
    <property type="match status" value="1"/>
</dbReference>
<sequence>MARTTAVTPKKKAVTVSGSSVLQHPPYFQMISEAISTMKERTGSSQPAITKFVEDRYKAMLPPNFKKVLSIQLKKFVKSERVVKVKNSFKMPSTQKLKSATKAKSSFKEKASKIIVKTKRVSQVKTPEVLKEKKEVKIEKMKMLSQIRTPDGFKKTKNVTPWKSKSSNAGGNSRKQVNKAKK</sequence>